<dbReference type="RefSeq" id="WP_258222388.1">
    <property type="nucleotide sequence ID" value="NZ_QAXS01000001.1"/>
</dbReference>
<gene>
    <name evidence="3" type="ORF">C8C76_10190</name>
</gene>
<sequence>MKKIVVLVSVLAAMFMFLAAVQAEEIDVWEQAREEGVQFRAVGNEPGWLVEVKDDQRIKFVNDYGNLEIKAPVDDLWLGPAGEDKIYYIENDVVQFQVIIMKKSYQDPMSGEVFPYQVRVVFPNKSYVGGGRLLIEAEDNTRGVEEENSQPEGNTEN</sequence>
<evidence type="ECO:0000256" key="1">
    <source>
        <dbReference type="SAM" id="MobiDB-lite"/>
    </source>
</evidence>
<dbReference type="AlphaFoldDB" id="A0A2T5RSY8"/>
<name>A0A2T5RSY8_9FIRM</name>
<feature type="signal peptide" evidence="2">
    <location>
        <begin position="1"/>
        <end position="23"/>
    </location>
</feature>
<dbReference type="Proteomes" id="UP000244089">
    <property type="component" value="Unassembled WGS sequence"/>
</dbReference>
<feature type="chain" id="PRO_5015469256" evidence="2">
    <location>
        <begin position="24"/>
        <end position="157"/>
    </location>
</feature>
<reference evidence="3 4" key="1">
    <citation type="submission" date="2018-04" db="EMBL/GenBank/DDBJ databases">
        <title>Subsurface microbial communities from deep shales in Ohio and West Virginia, USA.</title>
        <authorList>
            <person name="Wrighton K."/>
        </authorList>
    </citation>
    <scope>NUCLEOTIDE SEQUENCE [LARGE SCALE GENOMIC DNA]</scope>
    <source>
        <strain evidence="3 4">WC1</strain>
    </source>
</reference>
<feature type="region of interest" description="Disordered" evidence="1">
    <location>
        <begin position="138"/>
        <end position="157"/>
    </location>
</feature>
<proteinExistence type="predicted"/>
<comment type="caution">
    <text evidence="3">The sequence shown here is derived from an EMBL/GenBank/DDBJ whole genome shotgun (WGS) entry which is preliminary data.</text>
</comment>
<evidence type="ECO:0000256" key="2">
    <source>
        <dbReference type="SAM" id="SignalP"/>
    </source>
</evidence>
<accession>A0A2T5RSY8</accession>
<protein>
    <submittedName>
        <fullName evidence="3">Uncharacterized protein</fullName>
    </submittedName>
</protein>
<evidence type="ECO:0000313" key="4">
    <source>
        <dbReference type="Proteomes" id="UP000244089"/>
    </source>
</evidence>
<organism evidence="3 4">
    <name type="scientific">Halanaerobium saccharolyticum</name>
    <dbReference type="NCBI Taxonomy" id="43595"/>
    <lineage>
        <taxon>Bacteria</taxon>
        <taxon>Bacillati</taxon>
        <taxon>Bacillota</taxon>
        <taxon>Clostridia</taxon>
        <taxon>Halanaerobiales</taxon>
        <taxon>Halanaerobiaceae</taxon>
        <taxon>Halanaerobium</taxon>
    </lineage>
</organism>
<evidence type="ECO:0000313" key="3">
    <source>
        <dbReference type="EMBL" id="PTW03450.1"/>
    </source>
</evidence>
<keyword evidence="2" id="KW-0732">Signal</keyword>
<dbReference type="EMBL" id="QAXS01000001">
    <property type="protein sequence ID" value="PTW03450.1"/>
    <property type="molecule type" value="Genomic_DNA"/>
</dbReference>